<feature type="compositionally biased region" description="Basic and acidic residues" evidence="1">
    <location>
        <begin position="611"/>
        <end position="625"/>
    </location>
</feature>
<keyword evidence="4" id="KW-1185">Reference proteome</keyword>
<feature type="region of interest" description="Disordered" evidence="1">
    <location>
        <begin position="575"/>
        <end position="625"/>
    </location>
</feature>
<feature type="transmembrane region" description="Helical" evidence="2">
    <location>
        <begin position="71"/>
        <end position="92"/>
    </location>
</feature>
<dbReference type="OrthoDB" id="10069455at2759"/>
<dbReference type="GO" id="GO:0007186">
    <property type="term" value="P:G protein-coupled receptor signaling pathway"/>
    <property type="evidence" value="ECO:0000318"/>
    <property type="project" value="GO_Central"/>
</dbReference>
<evidence type="ECO:0000259" key="3">
    <source>
        <dbReference type="Pfam" id="PF11560"/>
    </source>
</evidence>
<dbReference type="Gene3D" id="1.20.1070.10">
    <property type="entry name" value="Rhodopsin 7-helix transmembrane proteins"/>
    <property type="match status" value="1"/>
</dbReference>
<dbReference type="GO" id="GO:0050848">
    <property type="term" value="P:regulation of calcium-mediated signaling"/>
    <property type="evidence" value="ECO:0007669"/>
    <property type="project" value="TreeGrafter"/>
</dbReference>
<dbReference type="Gene3D" id="1.10.287.3160">
    <property type="match status" value="1"/>
</dbReference>
<dbReference type="CTD" id="444242"/>
<feature type="compositionally biased region" description="Acidic residues" evidence="1">
    <location>
        <begin position="309"/>
        <end position="319"/>
    </location>
</feature>
<accession>A0A8J1MBH3</accession>
<feature type="transmembrane region" description="Helical" evidence="2">
    <location>
        <begin position="112"/>
        <end position="137"/>
    </location>
</feature>
<feature type="compositionally biased region" description="Basic residues" evidence="1">
    <location>
        <begin position="601"/>
        <end position="610"/>
    </location>
</feature>
<dbReference type="GO" id="GO:0033162">
    <property type="term" value="C:melanosome membrane"/>
    <property type="evidence" value="ECO:0000318"/>
    <property type="project" value="GO_Central"/>
</dbReference>
<feature type="compositionally biased region" description="Low complexity" evidence="1">
    <location>
        <begin position="285"/>
        <end position="295"/>
    </location>
</feature>
<dbReference type="GO" id="GO:0032438">
    <property type="term" value="P:melanosome organization"/>
    <property type="evidence" value="ECO:0000318"/>
    <property type="project" value="GO_Central"/>
</dbReference>
<feature type="region of interest" description="Disordered" evidence="1">
    <location>
        <begin position="285"/>
        <end position="319"/>
    </location>
</feature>
<dbReference type="Pfam" id="PF02101">
    <property type="entry name" value="Ocular_alb"/>
    <property type="match status" value="1"/>
</dbReference>
<dbReference type="Proteomes" id="UP000186698">
    <property type="component" value="Chromosome 2S"/>
</dbReference>
<feature type="transmembrane region" description="Helical" evidence="2">
    <location>
        <begin position="157"/>
        <end position="180"/>
    </location>
</feature>
<dbReference type="GO" id="GO:0072545">
    <property type="term" value="F:L-tyrosine binding"/>
    <property type="evidence" value="ECO:0000318"/>
    <property type="project" value="GO_Central"/>
</dbReference>
<dbReference type="PRINTS" id="PR00965">
    <property type="entry name" value="OCULARALBNSM"/>
</dbReference>
<feature type="transmembrane region" description="Helical" evidence="2">
    <location>
        <begin position="28"/>
        <end position="50"/>
    </location>
</feature>
<sequence>MASPRLETFCCPNRDAATQLVLDFQPQVYGSLCFGSGLLSLLLTIVQLLPKTMQGYRRHGRSMFPKPSSSRILFLVIVCDLLGCLGILIRSSVWISSSGFISNMSLMNSSDIWPSTFCVGSAMWIQLFYSASSWWLFCYAIDAYLVVRRSAGISTIVLYHMMTWGLALMLCIEGVAMLYYPSVSKLSVMNHRRSHSGSRGSPSQENQPERCKSSRRECIACGEPAMLDKRLCKKCLMEASNPPMEQLNSMMDWMQSTFKQSMATMVDEVMGKVMHNLSKQGCIPAASAGTTAGSSRTVQERDSISSEGEISETDTDEAEESAFNIDFIEPLIRHMRITLDLDEEEQLPKQDKMFRTREKKTQVFPVHDVIASMINAEWETPDRKMGESKRFNRMFPFSEKYVKSWNAVPKVDAAITRVARRTTLPVDEGVSLKDAMERRQDAILKKLYLAGGKACKTTVATTSLTRANSIWISEVEKAVKEGADQDKILDIIQDIKTANNFASEASLEGARVAARSMGLAVAARRALWLRHWHADSQSKHNLCSLPFKGEFLFGERLDQIISKASAGKSAFLPQDRKDRRNFRNQKPSFRDTKQYKPGKPFVHKPWRSRFRNQDKRDQKPEKKTA</sequence>
<dbReference type="GeneID" id="444242"/>
<dbReference type="RefSeq" id="XP_041439049.1">
    <property type="nucleotide sequence ID" value="XM_041583115.1"/>
</dbReference>
<name>A0A8J1MBH3_XENLA</name>
<dbReference type="PANTHER" id="PTHR15177:SF4">
    <property type="entry name" value="G PROTEIN-COUPLED RECEPTOR 143"/>
    <property type="match status" value="1"/>
</dbReference>
<keyword evidence="2" id="KW-1133">Transmembrane helix</keyword>
<evidence type="ECO:0000313" key="4">
    <source>
        <dbReference type="Proteomes" id="UP000186698"/>
    </source>
</evidence>
<feature type="domain" description="Lamina-associated polypeptide 2 alpha C-terminal" evidence="3">
    <location>
        <begin position="333"/>
        <end position="564"/>
    </location>
</feature>
<keyword evidence="5" id="KW-0675">Receptor</keyword>
<dbReference type="AlphaFoldDB" id="A0A8J1MBH3"/>
<reference evidence="4" key="1">
    <citation type="submission" date="2024-06" db="UniProtKB">
        <authorList>
            <consortium name="RefSeq"/>
        </authorList>
    </citation>
    <scope>NUCLEOTIDE SEQUENCE [LARGE SCALE GENOMIC DNA]</scope>
    <source>
        <strain evidence="4">J_2021</strain>
    </source>
</reference>
<dbReference type="InterPro" id="IPR021623">
    <property type="entry name" value="LAP2alpha_C"/>
</dbReference>
<dbReference type="PANTHER" id="PTHR15177">
    <property type="entry name" value="G-PROTEIN COUPLED RECEPTOR 143"/>
    <property type="match status" value="1"/>
</dbReference>
<dbReference type="GO" id="GO:0005886">
    <property type="term" value="C:plasma membrane"/>
    <property type="evidence" value="ECO:0000318"/>
    <property type="project" value="GO_Central"/>
</dbReference>
<evidence type="ECO:0000256" key="2">
    <source>
        <dbReference type="SAM" id="Phobius"/>
    </source>
</evidence>
<evidence type="ECO:0000313" key="5">
    <source>
        <dbReference type="RefSeq" id="XP_041439049.1"/>
    </source>
</evidence>
<dbReference type="GO" id="GO:0035643">
    <property type="term" value="F:L-DOPA receptor activity"/>
    <property type="evidence" value="ECO:0000318"/>
    <property type="project" value="GO_Central"/>
</dbReference>
<keyword evidence="2" id="KW-0812">Transmembrane</keyword>
<dbReference type="GO" id="GO:0035240">
    <property type="term" value="F:dopamine binding"/>
    <property type="evidence" value="ECO:0000318"/>
    <property type="project" value="GO_Central"/>
</dbReference>
<evidence type="ECO:0000256" key="1">
    <source>
        <dbReference type="SAM" id="MobiDB-lite"/>
    </source>
</evidence>
<dbReference type="Pfam" id="PF11560">
    <property type="entry name" value="LAP2alpha"/>
    <property type="match status" value="1"/>
</dbReference>
<organism evidence="4 5">
    <name type="scientific">Xenopus laevis</name>
    <name type="common">African clawed frog</name>
    <dbReference type="NCBI Taxonomy" id="8355"/>
    <lineage>
        <taxon>Eukaryota</taxon>
        <taxon>Metazoa</taxon>
        <taxon>Chordata</taxon>
        <taxon>Craniata</taxon>
        <taxon>Vertebrata</taxon>
        <taxon>Euteleostomi</taxon>
        <taxon>Amphibia</taxon>
        <taxon>Batrachia</taxon>
        <taxon>Anura</taxon>
        <taxon>Pipoidea</taxon>
        <taxon>Pipidae</taxon>
        <taxon>Xenopodinae</taxon>
        <taxon>Xenopus</taxon>
        <taxon>Xenopus</taxon>
    </lineage>
</organism>
<reference evidence="5" key="2">
    <citation type="submission" date="2025-08" db="UniProtKB">
        <authorList>
            <consortium name="RefSeq"/>
        </authorList>
    </citation>
    <scope>IDENTIFICATION</scope>
    <source>
        <strain evidence="5">J_2021</strain>
        <tissue evidence="5">Erythrocytes</tissue>
    </source>
</reference>
<proteinExistence type="predicted"/>
<dbReference type="GO" id="GO:0072544">
    <property type="term" value="F:L-DOPA binding"/>
    <property type="evidence" value="ECO:0000318"/>
    <property type="project" value="GO_Central"/>
</dbReference>
<dbReference type="InterPro" id="IPR001414">
    <property type="entry name" value="GPR143"/>
</dbReference>
<keyword evidence="2" id="KW-0472">Membrane</keyword>
<protein>
    <submittedName>
        <fullName evidence="5">G protein-coupled receptor 143 S homeolog isoform X1</fullName>
    </submittedName>
</protein>
<gene>
    <name evidence="5" type="primary">gpr143.S</name>
    <name evidence="5" type="synonym">nys6</name>
    <name evidence="5" type="synonym">oa1</name>
</gene>